<evidence type="ECO:0000313" key="2">
    <source>
        <dbReference type="EMBL" id="KAE9525206.1"/>
    </source>
</evidence>
<accession>A0A6G0T3J0</accession>
<dbReference type="OrthoDB" id="252964at2759"/>
<name>A0A6G0T3J0_APHGL</name>
<dbReference type="Proteomes" id="UP000475862">
    <property type="component" value="Unassembled WGS sequence"/>
</dbReference>
<dbReference type="EMBL" id="VYZN01000062">
    <property type="protein sequence ID" value="KAE9525206.1"/>
    <property type="molecule type" value="Genomic_DNA"/>
</dbReference>
<comment type="caution">
    <text evidence="2">The sequence shown here is derived from an EMBL/GenBank/DDBJ whole genome shotgun (WGS) entry which is preliminary data.</text>
</comment>
<feature type="compositionally biased region" description="Polar residues" evidence="1">
    <location>
        <begin position="99"/>
        <end position="129"/>
    </location>
</feature>
<feature type="compositionally biased region" description="Basic and acidic residues" evidence="1">
    <location>
        <begin position="141"/>
        <end position="189"/>
    </location>
</feature>
<feature type="region of interest" description="Disordered" evidence="1">
    <location>
        <begin position="1"/>
        <end position="34"/>
    </location>
</feature>
<reference evidence="2 3" key="1">
    <citation type="submission" date="2019-08" db="EMBL/GenBank/DDBJ databases">
        <title>The genome of the soybean aphid Biotype 1, its phylome, world population structure and adaptation to the North American continent.</title>
        <authorList>
            <person name="Giordano R."/>
            <person name="Donthu R.K."/>
            <person name="Hernandez A.G."/>
            <person name="Wright C.L."/>
            <person name="Zimin A.V."/>
        </authorList>
    </citation>
    <scope>NUCLEOTIDE SEQUENCE [LARGE SCALE GENOMIC DNA]</scope>
    <source>
        <tissue evidence="2">Whole aphids</tissue>
    </source>
</reference>
<protein>
    <submittedName>
        <fullName evidence="2">Uncharacterized protein</fullName>
    </submittedName>
</protein>
<feature type="region of interest" description="Disordered" evidence="1">
    <location>
        <begin position="239"/>
        <end position="353"/>
    </location>
</feature>
<evidence type="ECO:0000256" key="1">
    <source>
        <dbReference type="SAM" id="MobiDB-lite"/>
    </source>
</evidence>
<feature type="compositionally biased region" description="Low complexity" evidence="1">
    <location>
        <begin position="248"/>
        <end position="259"/>
    </location>
</feature>
<sequence>MGDRQQGVLRGSSLPYDNGTEESSLKPDKRDDKEQVAIMVPISVEPTKIVVQADVHNISDGSKKTDMNDKPEDKPEENHKMDVVVKSLTDYESDMTEKPNATHTADITEKPNATHTADMTENPNATQTADKNKEPDEDVQSEVKAKKELENMSIKDQKNEQHVEEICKNKENADGDAEKINSDDSKDQVPELETEYRLTMIHSVREAVNRICEQAVEKTAAIVRNRGFKRNSNASLISSLKDREAENSEAADNASSEFSLPPPPPPQQHPLDTSMLQGSIAQESSWPPPPTLSEAEEEKTIAPAGFSFDLPDPPTEMDQLDSETDKLDISDEEMRATGLPSDDDDKTDTEGGR</sequence>
<feature type="compositionally biased region" description="Polar residues" evidence="1">
    <location>
        <begin position="274"/>
        <end position="285"/>
    </location>
</feature>
<gene>
    <name evidence="2" type="ORF">AGLY_014391</name>
</gene>
<dbReference type="AlphaFoldDB" id="A0A6G0T3J0"/>
<keyword evidence="3" id="KW-1185">Reference proteome</keyword>
<organism evidence="2 3">
    <name type="scientific">Aphis glycines</name>
    <name type="common">Soybean aphid</name>
    <dbReference type="NCBI Taxonomy" id="307491"/>
    <lineage>
        <taxon>Eukaryota</taxon>
        <taxon>Metazoa</taxon>
        <taxon>Ecdysozoa</taxon>
        <taxon>Arthropoda</taxon>
        <taxon>Hexapoda</taxon>
        <taxon>Insecta</taxon>
        <taxon>Pterygota</taxon>
        <taxon>Neoptera</taxon>
        <taxon>Paraneoptera</taxon>
        <taxon>Hemiptera</taxon>
        <taxon>Sternorrhyncha</taxon>
        <taxon>Aphidomorpha</taxon>
        <taxon>Aphidoidea</taxon>
        <taxon>Aphididae</taxon>
        <taxon>Aphidini</taxon>
        <taxon>Aphis</taxon>
        <taxon>Aphis</taxon>
    </lineage>
</organism>
<evidence type="ECO:0000313" key="3">
    <source>
        <dbReference type="Proteomes" id="UP000475862"/>
    </source>
</evidence>
<feature type="compositionally biased region" description="Basic and acidic residues" evidence="1">
    <location>
        <begin position="23"/>
        <end position="34"/>
    </location>
</feature>
<proteinExistence type="predicted"/>
<feature type="region of interest" description="Disordered" evidence="1">
    <location>
        <begin position="51"/>
        <end position="190"/>
    </location>
</feature>
<feature type="compositionally biased region" description="Basic and acidic residues" evidence="1">
    <location>
        <begin position="61"/>
        <end position="83"/>
    </location>
</feature>
<feature type="compositionally biased region" description="Basic and acidic residues" evidence="1">
    <location>
        <begin position="323"/>
        <end position="335"/>
    </location>
</feature>